<dbReference type="AlphaFoldDB" id="A0A841STA7"/>
<gene>
    <name evidence="2" type="ORF">H7B67_03995</name>
</gene>
<feature type="chain" id="PRO_5038756612" evidence="1">
    <location>
        <begin position="22"/>
        <end position="370"/>
    </location>
</feature>
<dbReference type="Proteomes" id="UP000535838">
    <property type="component" value="Unassembled WGS sequence"/>
</dbReference>
<feature type="signal peptide" evidence="1">
    <location>
        <begin position="1"/>
        <end position="21"/>
    </location>
</feature>
<evidence type="ECO:0000313" key="2">
    <source>
        <dbReference type="EMBL" id="MBB6633275.1"/>
    </source>
</evidence>
<keyword evidence="3" id="KW-1185">Reference proteome</keyword>
<keyword evidence="1" id="KW-0732">Signal</keyword>
<evidence type="ECO:0000256" key="1">
    <source>
        <dbReference type="SAM" id="SignalP"/>
    </source>
</evidence>
<dbReference type="RefSeq" id="WP_185118495.1">
    <property type="nucleotide sequence ID" value="NZ_JACJVQ010000003.1"/>
</dbReference>
<dbReference type="PROSITE" id="PS51257">
    <property type="entry name" value="PROKAR_LIPOPROTEIN"/>
    <property type="match status" value="1"/>
</dbReference>
<reference evidence="2 3" key="1">
    <citation type="submission" date="2020-08" db="EMBL/GenBank/DDBJ databases">
        <title>Cohnella phylogeny.</title>
        <authorList>
            <person name="Dunlap C."/>
        </authorList>
    </citation>
    <scope>NUCLEOTIDE SEQUENCE [LARGE SCALE GENOMIC DNA]</scope>
    <source>
        <strain evidence="2 3">DSM 25241</strain>
    </source>
</reference>
<organism evidence="2 3">
    <name type="scientific">Cohnella thailandensis</name>
    <dbReference type="NCBI Taxonomy" id="557557"/>
    <lineage>
        <taxon>Bacteria</taxon>
        <taxon>Bacillati</taxon>
        <taxon>Bacillota</taxon>
        <taxon>Bacilli</taxon>
        <taxon>Bacillales</taxon>
        <taxon>Paenibacillaceae</taxon>
        <taxon>Cohnella</taxon>
    </lineage>
</organism>
<protein>
    <submittedName>
        <fullName evidence="2">Uncharacterized protein</fullName>
    </submittedName>
</protein>
<dbReference type="EMBL" id="JACJVQ010000003">
    <property type="protein sequence ID" value="MBB6633275.1"/>
    <property type="molecule type" value="Genomic_DNA"/>
</dbReference>
<accession>A0A841STA7</accession>
<comment type="caution">
    <text evidence="2">The sequence shown here is derived from an EMBL/GenBank/DDBJ whole genome shotgun (WGS) entry which is preliminary data.</text>
</comment>
<name>A0A841STA7_9BACL</name>
<evidence type="ECO:0000313" key="3">
    <source>
        <dbReference type="Proteomes" id="UP000535838"/>
    </source>
</evidence>
<sequence>MKRRFALVLSLVLSIAFVLSACSSDSKSASEKLLDSMEKSAEIKSYGLKGSLAIQDLNLPEEVMQEEGAAGALGLLQNAELSWTGAYRADPMMVELNMKISISGDLAMSFQIPIVMTEEKMWLKVPNIPMLGLPEDIVDKFVEFDLKELAEQQGTEIPSTMDVGLLTKFANDLYAIVFKHIDEKTYLSSKSVKDAGIPSDAGVKSVVQLHVTQDQVEPLVNTIIKDIAPEVIELLASNEEYRNMLQLETGDLDEAKKSLEETTDADVKDAMTEFNSAVKSLDAVANFGIDDKGYASYTDMVVKAEIEDNGQSGSGTIKVVSQMSDINADPKFEYGEPKAEDIVPMEDLMAMFGGYMGEDLGTEFETESGL</sequence>
<proteinExistence type="predicted"/>